<accession>A0A916JFT2</accession>
<protein>
    <submittedName>
        <fullName evidence="1">Uncharacterized protein</fullName>
    </submittedName>
</protein>
<dbReference type="Proteomes" id="UP000680038">
    <property type="component" value="Unassembled WGS sequence"/>
</dbReference>
<dbReference type="RefSeq" id="WP_215240994.1">
    <property type="nucleotide sequence ID" value="NZ_CAJRAF010000002.1"/>
</dbReference>
<dbReference type="AlphaFoldDB" id="A0A916JFT2"/>
<keyword evidence="2" id="KW-1185">Reference proteome</keyword>
<dbReference type="EMBL" id="CAJRAF010000002">
    <property type="protein sequence ID" value="CAG5010085.1"/>
    <property type="molecule type" value="Genomic_DNA"/>
</dbReference>
<evidence type="ECO:0000313" key="1">
    <source>
        <dbReference type="EMBL" id="CAG5010085.1"/>
    </source>
</evidence>
<reference evidence="1" key="1">
    <citation type="submission" date="2021-04" db="EMBL/GenBank/DDBJ databases">
        <authorList>
            <person name="Rodrigo-Torres L."/>
            <person name="Arahal R. D."/>
            <person name="Lucena T."/>
        </authorList>
    </citation>
    <scope>NUCLEOTIDE SEQUENCE</scope>
    <source>
        <strain evidence="1">CECT 9275</strain>
    </source>
</reference>
<proteinExistence type="predicted"/>
<name>A0A916JFT2_9BACT</name>
<organism evidence="1 2">
    <name type="scientific">Dyadobacter helix</name>
    <dbReference type="NCBI Taxonomy" id="2822344"/>
    <lineage>
        <taxon>Bacteria</taxon>
        <taxon>Pseudomonadati</taxon>
        <taxon>Bacteroidota</taxon>
        <taxon>Cytophagia</taxon>
        <taxon>Cytophagales</taxon>
        <taxon>Spirosomataceae</taxon>
        <taxon>Dyadobacter</taxon>
    </lineage>
</organism>
<evidence type="ECO:0000313" key="2">
    <source>
        <dbReference type="Proteomes" id="UP000680038"/>
    </source>
</evidence>
<sequence length="144" mass="16251">MAVKEMRYENGRLSGLFIPIEDIEELKGDLKGDSQFLSYLDEILFKQQESESALQQPLPNGLSLQQTNERTAEVITNLHREAFSKGIPMYYRDARATPPKEFIRANPDGSEDLVSLDLSTADYTLIKQLVPKGKGSWAFVVADR</sequence>
<gene>
    <name evidence="1" type="ORF">DYBT9275_04640</name>
</gene>
<comment type="caution">
    <text evidence="1">The sequence shown here is derived from an EMBL/GenBank/DDBJ whole genome shotgun (WGS) entry which is preliminary data.</text>
</comment>